<keyword evidence="3" id="KW-1185">Reference proteome</keyword>
<keyword evidence="1" id="KW-1133">Transmembrane helix</keyword>
<organism evidence="2 3">
    <name type="scientific">Clostridium thermobutyricum</name>
    <dbReference type="NCBI Taxonomy" id="29372"/>
    <lineage>
        <taxon>Bacteria</taxon>
        <taxon>Bacillati</taxon>
        <taxon>Bacillota</taxon>
        <taxon>Clostridia</taxon>
        <taxon>Eubacteriales</taxon>
        <taxon>Clostridiaceae</taxon>
        <taxon>Clostridium</taxon>
    </lineage>
</organism>
<sequence>MRKIITIIVGIIMVCGIGGFVIISSNKETEVNKLVASNKISPEEESLKNVKTDSEKNINTNINEETSNQQNIHIKNTKSITNQKDVQTSENVKAIYNQNINKSVKQSNQENNDIKHFNDNSTNSKYQISGRALNNLINNLYTSSWYQIRAIDKSFDKNGIEGGQSSNNNNSIVYINLGELNSKLKGYYDEIKPI</sequence>
<feature type="transmembrane region" description="Helical" evidence="1">
    <location>
        <begin position="7"/>
        <end position="25"/>
    </location>
</feature>
<comment type="caution">
    <text evidence="2">The sequence shown here is derived from an EMBL/GenBank/DDBJ whole genome shotgun (WGS) entry which is preliminary data.</text>
</comment>
<evidence type="ECO:0000313" key="3">
    <source>
        <dbReference type="Proteomes" id="UP000013097"/>
    </source>
</evidence>
<proteinExistence type="predicted"/>
<dbReference type="RefSeq" id="WP_002599298.1">
    <property type="nucleotide sequence ID" value="NZ_KB850958.1"/>
</dbReference>
<dbReference type="Proteomes" id="UP000013097">
    <property type="component" value="Unassembled WGS sequence"/>
</dbReference>
<dbReference type="PATRIC" id="fig|999411.4.peg.2775"/>
<dbReference type="HOGENOM" id="CLU_1400362_0_0_9"/>
<gene>
    <name evidence="2" type="ORF">HMPREF1092_02857</name>
</gene>
<protein>
    <submittedName>
        <fullName evidence="2">Uncharacterized protein</fullName>
    </submittedName>
</protein>
<keyword evidence="1" id="KW-0472">Membrane</keyword>
<keyword evidence="1" id="KW-0812">Transmembrane</keyword>
<name>N9XVY3_9CLOT</name>
<accession>N9XVY3</accession>
<dbReference type="AlphaFoldDB" id="N9XVY3"/>
<dbReference type="EMBL" id="AGYT01000019">
    <property type="protein sequence ID" value="ENY99721.1"/>
    <property type="molecule type" value="Genomic_DNA"/>
</dbReference>
<evidence type="ECO:0000313" key="2">
    <source>
        <dbReference type="EMBL" id="ENY99721.1"/>
    </source>
</evidence>
<evidence type="ECO:0000256" key="1">
    <source>
        <dbReference type="SAM" id="Phobius"/>
    </source>
</evidence>
<reference evidence="2 3" key="1">
    <citation type="submission" date="2013-01" db="EMBL/GenBank/DDBJ databases">
        <title>The Genome Sequence of Clostridium colicanis 209318.</title>
        <authorList>
            <consortium name="The Broad Institute Genome Sequencing Platform"/>
            <person name="Earl A."/>
            <person name="Ward D."/>
            <person name="Feldgarden M."/>
            <person name="Gevers D."/>
            <person name="Courvalin P."/>
            <person name="Lambert T."/>
            <person name="Walker B."/>
            <person name="Young S.K."/>
            <person name="Zeng Q."/>
            <person name="Gargeya S."/>
            <person name="Fitzgerald M."/>
            <person name="Haas B."/>
            <person name="Abouelleil A."/>
            <person name="Alvarado L."/>
            <person name="Arachchi H.M."/>
            <person name="Berlin A.M."/>
            <person name="Chapman S.B."/>
            <person name="Dewar J."/>
            <person name="Goldberg J."/>
            <person name="Griggs A."/>
            <person name="Gujja S."/>
            <person name="Hansen M."/>
            <person name="Howarth C."/>
            <person name="Imamovic A."/>
            <person name="Larimer J."/>
            <person name="McCowan C."/>
            <person name="Murphy C."/>
            <person name="Neiman D."/>
            <person name="Pearson M."/>
            <person name="Priest M."/>
            <person name="Roberts A."/>
            <person name="Saif S."/>
            <person name="Shea T."/>
            <person name="Sisk P."/>
            <person name="Sykes S."/>
            <person name="Wortman J."/>
            <person name="Nusbaum C."/>
            <person name="Birren B."/>
        </authorList>
    </citation>
    <scope>NUCLEOTIDE SEQUENCE [LARGE SCALE GENOMIC DNA]</scope>
    <source>
        <strain evidence="2 3">209318</strain>
    </source>
</reference>